<dbReference type="AlphaFoldDB" id="Q7NJ95"/>
<keyword evidence="2" id="KW-0597">Phosphoprotein</keyword>
<dbReference type="eggNOG" id="COG0236">
    <property type="taxonomic scope" value="Bacteria"/>
</dbReference>
<dbReference type="HOGENOM" id="CLU_157807_3_0_3"/>
<dbReference type="InterPro" id="IPR009081">
    <property type="entry name" value="PP-bd_ACP"/>
</dbReference>
<dbReference type="Proteomes" id="UP000000557">
    <property type="component" value="Chromosome"/>
</dbReference>
<dbReference type="PROSITE" id="PS50075">
    <property type="entry name" value="CARRIER"/>
    <property type="match status" value="1"/>
</dbReference>
<dbReference type="InterPro" id="IPR036736">
    <property type="entry name" value="ACP-like_sf"/>
</dbReference>
<dbReference type="STRING" id="251221.gene:10759429"/>
<dbReference type="EMBL" id="BA000045">
    <property type="protein sequence ID" value="BAC89878.1"/>
    <property type="molecule type" value="Genomic_DNA"/>
</dbReference>
<feature type="domain" description="Carrier" evidence="3">
    <location>
        <begin position="9"/>
        <end position="83"/>
    </location>
</feature>
<evidence type="ECO:0000256" key="1">
    <source>
        <dbReference type="ARBA" id="ARBA00022450"/>
    </source>
</evidence>
<evidence type="ECO:0000256" key="2">
    <source>
        <dbReference type="ARBA" id="ARBA00022553"/>
    </source>
</evidence>
<accession>Q7NJ95</accession>
<dbReference type="SMART" id="SM00823">
    <property type="entry name" value="PKS_PP"/>
    <property type="match status" value="1"/>
</dbReference>
<organism evidence="4 5">
    <name type="scientific">Gloeobacter violaceus (strain ATCC 29082 / PCC 7421)</name>
    <dbReference type="NCBI Taxonomy" id="251221"/>
    <lineage>
        <taxon>Bacteria</taxon>
        <taxon>Bacillati</taxon>
        <taxon>Cyanobacteriota</taxon>
        <taxon>Cyanophyceae</taxon>
        <taxon>Gloeobacterales</taxon>
        <taxon>Gloeobacteraceae</taxon>
        <taxon>Gloeobacter</taxon>
    </lineage>
</organism>
<dbReference type="RefSeq" id="WP_011141935.1">
    <property type="nucleotide sequence ID" value="NC_005125.1"/>
</dbReference>
<evidence type="ECO:0000259" key="3">
    <source>
        <dbReference type="PROSITE" id="PS50075"/>
    </source>
</evidence>
<dbReference type="OrthoDB" id="5147973at2"/>
<protein>
    <submittedName>
        <fullName evidence="4">Gsl1937 protein</fullName>
    </submittedName>
</protein>
<gene>
    <name evidence="4" type="ordered locus">gsl1937</name>
</gene>
<dbReference type="KEGG" id="gvi:gsl1937"/>
<sequence length="94" mass="10683">MTDIPVSQSAIAEWMKAYIGDFLNVDAQQVDVQTDFERFGLDSAIVVSLISELEEWLELELSPALLFEYPTIDSMAEHLYHQKRQAALTQPVQP</sequence>
<reference evidence="4 5" key="2">
    <citation type="journal article" date="2003" name="DNA Res.">
        <title>Complete genome structure of Gloeobacter violaceus PCC 7421, a cyanobacterium that lacks thylakoids (supplement).</title>
        <authorList>
            <person name="Nakamura Y."/>
            <person name="Kaneko T."/>
            <person name="Sato S."/>
            <person name="Mimuro M."/>
            <person name="Miyashita H."/>
            <person name="Tsuchiya T."/>
            <person name="Sasamoto S."/>
            <person name="Watanabe A."/>
            <person name="Kawashima K."/>
            <person name="Kishida Y."/>
            <person name="Kiyokawa C."/>
            <person name="Kohara M."/>
            <person name="Matsumoto M."/>
            <person name="Matsuno A."/>
            <person name="Nakazaki N."/>
            <person name="Shimpo S."/>
            <person name="Takeuchi C."/>
            <person name="Yamada M."/>
            <person name="Tabata S."/>
        </authorList>
    </citation>
    <scope>NUCLEOTIDE SEQUENCE [LARGE SCALE GENOMIC DNA]</scope>
    <source>
        <strain evidence="5">ATCC 29082 / PCC 7421</strain>
    </source>
</reference>
<reference evidence="4 5" key="1">
    <citation type="journal article" date="2003" name="DNA Res.">
        <title>Complete genome structure of Gloeobacter violaceus PCC 7421, a cyanobacterium that lacks thylakoids.</title>
        <authorList>
            <person name="Nakamura Y."/>
            <person name="Kaneko T."/>
            <person name="Sato S."/>
            <person name="Mimuro M."/>
            <person name="Miyashita H."/>
            <person name="Tsuchiya T."/>
            <person name="Sasamoto S."/>
            <person name="Watanabe A."/>
            <person name="Kawashima K."/>
            <person name="Kishida Y."/>
            <person name="Kiyokawa C."/>
            <person name="Kohara M."/>
            <person name="Matsumoto M."/>
            <person name="Matsuno A."/>
            <person name="Nakazaki N."/>
            <person name="Shimpo S."/>
            <person name="Takeuchi C."/>
            <person name="Yamada M."/>
            <person name="Tabata S."/>
        </authorList>
    </citation>
    <scope>NUCLEOTIDE SEQUENCE [LARGE SCALE GENOMIC DNA]</scope>
    <source>
        <strain evidence="5">ATCC 29082 / PCC 7421</strain>
    </source>
</reference>
<keyword evidence="1" id="KW-0596">Phosphopantetheine</keyword>
<dbReference type="SUPFAM" id="SSF47336">
    <property type="entry name" value="ACP-like"/>
    <property type="match status" value="1"/>
</dbReference>
<evidence type="ECO:0000313" key="5">
    <source>
        <dbReference type="Proteomes" id="UP000000557"/>
    </source>
</evidence>
<dbReference type="GO" id="GO:0031177">
    <property type="term" value="F:phosphopantetheine binding"/>
    <property type="evidence" value="ECO:0007669"/>
    <property type="project" value="InterPro"/>
</dbReference>
<dbReference type="EnsemblBacteria" id="BAC89878">
    <property type="protein sequence ID" value="BAC89878"/>
    <property type="gene ID" value="BAC89878"/>
</dbReference>
<dbReference type="InParanoid" id="Q7NJ95"/>
<dbReference type="SMART" id="SM01294">
    <property type="entry name" value="PKS_PP_betabranch"/>
    <property type="match status" value="1"/>
</dbReference>
<name>Q7NJ95_GLOVI</name>
<evidence type="ECO:0000313" key="4">
    <source>
        <dbReference type="EMBL" id="BAC89878.1"/>
    </source>
</evidence>
<proteinExistence type="predicted"/>
<dbReference type="Gene3D" id="1.10.1200.10">
    <property type="entry name" value="ACP-like"/>
    <property type="match status" value="1"/>
</dbReference>
<dbReference type="InterPro" id="IPR020806">
    <property type="entry name" value="PKS_PP-bd"/>
</dbReference>
<keyword evidence="5" id="KW-1185">Reference proteome</keyword>
<dbReference type="Pfam" id="PF00550">
    <property type="entry name" value="PP-binding"/>
    <property type="match status" value="1"/>
</dbReference>